<dbReference type="EMBL" id="JBBXMP010000114">
    <property type="protein sequence ID" value="KAL0062109.1"/>
    <property type="molecule type" value="Genomic_DNA"/>
</dbReference>
<proteinExistence type="predicted"/>
<name>A0ABR2ZME9_9AGAR</name>
<feature type="region of interest" description="Disordered" evidence="1">
    <location>
        <begin position="1"/>
        <end position="22"/>
    </location>
</feature>
<comment type="caution">
    <text evidence="2">The sequence shown here is derived from an EMBL/GenBank/DDBJ whole genome shotgun (WGS) entry which is preliminary data.</text>
</comment>
<protein>
    <submittedName>
        <fullName evidence="2">Uncharacterized protein</fullName>
    </submittedName>
</protein>
<sequence length="124" mass="13526">MQSQTHEHGCNSPPLELTGSHIPMGASSVNAVAEGRCVAIEAVLDADQRKRKLAPIPRAKGRLCVPGRPSNKSFVFAEYFEHKQHVDDVLKKDSNKLEGSAESIGRRGGPRIMGESLSHKLDQE</sequence>
<dbReference type="Proteomes" id="UP001437256">
    <property type="component" value="Unassembled WGS sequence"/>
</dbReference>
<feature type="region of interest" description="Disordered" evidence="1">
    <location>
        <begin position="92"/>
        <end position="124"/>
    </location>
</feature>
<keyword evidence="3" id="KW-1185">Reference proteome</keyword>
<evidence type="ECO:0000313" key="3">
    <source>
        <dbReference type="Proteomes" id="UP001437256"/>
    </source>
</evidence>
<evidence type="ECO:0000313" key="2">
    <source>
        <dbReference type="EMBL" id="KAL0062109.1"/>
    </source>
</evidence>
<accession>A0ABR2ZME9</accession>
<organism evidence="2 3">
    <name type="scientific">Marasmius tenuissimus</name>
    <dbReference type="NCBI Taxonomy" id="585030"/>
    <lineage>
        <taxon>Eukaryota</taxon>
        <taxon>Fungi</taxon>
        <taxon>Dikarya</taxon>
        <taxon>Basidiomycota</taxon>
        <taxon>Agaricomycotina</taxon>
        <taxon>Agaricomycetes</taxon>
        <taxon>Agaricomycetidae</taxon>
        <taxon>Agaricales</taxon>
        <taxon>Marasmiineae</taxon>
        <taxon>Marasmiaceae</taxon>
        <taxon>Marasmius</taxon>
    </lineage>
</organism>
<evidence type="ECO:0000256" key="1">
    <source>
        <dbReference type="SAM" id="MobiDB-lite"/>
    </source>
</evidence>
<gene>
    <name evidence="2" type="ORF">AAF712_011036</name>
</gene>
<reference evidence="2 3" key="1">
    <citation type="submission" date="2024-05" db="EMBL/GenBank/DDBJ databases">
        <title>A draft genome resource for the thread blight pathogen Marasmius tenuissimus strain MS-2.</title>
        <authorList>
            <person name="Yulfo-Soto G.E."/>
            <person name="Baruah I.K."/>
            <person name="Amoako-Attah I."/>
            <person name="Bukari Y."/>
            <person name="Meinhardt L.W."/>
            <person name="Bailey B.A."/>
            <person name="Cohen S.P."/>
        </authorList>
    </citation>
    <scope>NUCLEOTIDE SEQUENCE [LARGE SCALE GENOMIC DNA]</scope>
    <source>
        <strain evidence="2 3">MS-2</strain>
    </source>
</reference>